<keyword evidence="19" id="KW-1185">Reference proteome</keyword>
<comment type="caution">
    <text evidence="18">The sequence shown here is derived from an EMBL/GenBank/DDBJ whole genome shotgun (WGS) entry which is preliminary data.</text>
</comment>
<evidence type="ECO:0000256" key="9">
    <source>
        <dbReference type="ARBA" id="ARBA00047863"/>
    </source>
</evidence>
<gene>
    <name evidence="18" type="ORF">AMK59_568</name>
</gene>
<comment type="catalytic activity">
    <reaction evidence="7">
        <text>12-hexadecanoyloxy-octadecanoate + H2O = 12-hydroxyoctadecanoate + hexadecanoate + H(+)</text>
        <dbReference type="Rhea" id="RHEA:52056"/>
        <dbReference type="ChEBI" id="CHEBI:7896"/>
        <dbReference type="ChEBI" id="CHEBI:15377"/>
        <dbReference type="ChEBI" id="CHEBI:15378"/>
        <dbReference type="ChEBI" id="CHEBI:83677"/>
        <dbReference type="ChEBI" id="CHEBI:84201"/>
    </reaction>
    <physiologicalReaction direction="left-to-right" evidence="7">
        <dbReference type="Rhea" id="RHEA:52057"/>
    </physiologicalReaction>
</comment>
<keyword evidence="6 17" id="KW-0472">Membrane</keyword>
<name>A0A0T6BDD8_9SCAR</name>
<comment type="catalytic activity">
    <reaction evidence="14">
        <text>13-(9Z-octadecenoyloxy)-octadecanoate + H2O = 13-hydroxy-octadecanoate + (9Z)-octadecenoate + H(+)</text>
        <dbReference type="Rhea" id="RHEA:52064"/>
        <dbReference type="ChEBI" id="CHEBI:15377"/>
        <dbReference type="ChEBI" id="CHEBI:15378"/>
        <dbReference type="ChEBI" id="CHEBI:30823"/>
        <dbReference type="ChEBI" id="CHEBI:136303"/>
        <dbReference type="ChEBI" id="CHEBI:136304"/>
    </reaction>
    <physiologicalReaction direction="left-to-right" evidence="14">
        <dbReference type="Rhea" id="RHEA:52065"/>
    </physiologicalReaction>
</comment>
<evidence type="ECO:0000256" key="11">
    <source>
        <dbReference type="ARBA" id="ARBA00048701"/>
    </source>
</evidence>
<dbReference type="EMBL" id="LJIG01002005">
    <property type="protein sequence ID" value="KRT84935.1"/>
    <property type="molecule type" value="Genomic_DNA"/>
</dbReference>
<comment type="catalytic activity">
    <reaction evidence="8">
        <text>13-octadecanoyloxy-octadecanoate + H2O = 13-hydroxy-octadecanoate + octadecanoate + H(+)</text>
        <dbReference type="Rhea" id="RHEA:52084"/>
        <dbReference type="ChEBI" id="CHEBI:15377"/>
        <dbReference type="ChEBI" id="CHEBI:15378"/>
        <dbReference type="ChEBI" id="CHEBI:25629"/>
        <dbReference type="ChEBI" id="CHEBI:136304"/>
        <dbReference type="ChEBI" id="CHEBI:136335"/>
    </reaction>
    <physiologicalReaction direction="left-to-right" evidence="8">
        <dbReference type="Rhea" id="RHEA:52085"/>
    </physiologicalReaction>
</comment>
<evidence type="ECO:0000256" key="15">
    <source>
        <dbReference type="ARBA" id="ARBA00049322"/>
    </source>
</evidence>
<evidence type="ECO:0000256" key="8">
    <source>
        <dbReference type="ARBA" id="ARBA00047427"/>
    </source>
</evidence>
<comment type="catalytic activity">
    <reaction evidence="9">
        <text>9-hexadecanoyloxy-octadecanoate + H2O = 9-hydroxy-octadecanoate + hexadecanoate + H(+)</text>
        <dbReference type="Rhea" id="RHEA:52052"/>
        <dbReference type="ChEBI" id="CHEBI:7896"/>
        <dbReference type="ChEBI" id="CHEBI:15377"/>
        <dbReference type="ChEBI" id="CHEBI:15378"/>
        <dbReference type="ChEBI" id="CHEBI:83670"/>
        <dbReference type="ChEBI" id="CHEBI:136286"/>
    </reaction>
    <physiologicalReaction direction="left-to-right" evidence="9">
        <dbReference type="Rhea" id="RHEA:52053"/>
    </physiologicalReaction>
</comment>
<comment type="catalytic activity">
    <reaction evidence="12">
        <text>9-(9Z-octadecenoyloxy)-octadecanoate + H2O = 9-hydroxy-octadecanoate + (9Z)-octadecenoate + H(+)</text>
        <dbReference type="Rhea" id="RHEA:52048"/>
        <dbReference type="ChEBI" id="CHEBI:15377"/>
        <dbReference type="ChEBI" id="CHEBI:15378"/>
        <dbReference type="ChEBI" id="CHEBI:30823"/>
        <dbReference type="ChEBI" id="CHEBI:136282"/>
        <dbReference type="ChEBI" id="CHEBI:136286"/>
    </reaction>
    <physiologicalReaction direction="left-to-right" evidence="12">
        <dbReference type="Rhea" id="RHEA:52049"/>
    </physiologicalReaction>
</comment>
<evidence type="ECO:0000256" key="1">
    <source>
        <dbReference type="ARBA" id="ARBA00000923"/>
    </source>
</evidence>
<comment type="similarity">
    <text evidence="3">Belongs to the AIG1 family.</text>
</comment>
<feature type="transmembrane region" description="Helical" evidence="17">
    <location>
        <begin position="130"/>
        <end position="149"/>
    </location>
</feature>
<comment type="catalytic activity">
    <reaction evidence="16">
        <text>12-(9Z-hexadecenoyloxy)-octadecanoate + H2O = 12-hydroxyoctadecanoate + (9Z)-hexadecenoate + H(+)</text>
        <dbReference type="Rhea" id="RHEA:52072"/>
        <dbReference type="ChEBI" id="CHEBI:15377"/>
        <dbReference type="ChEBI" id="CHEBI:15378"/>
        <dbReference type="ChEBI" id="CHEBI:32372"/>
        <dbReference type="ChEBI" id="CHEBI:84201"/>
        <dbReference type="ChEBI" id="CHEBI:136312"/>
    </reaction>
    <physiologicalReaction direction="left-to-right" evidence="16">
        <dbReference type="Rhea" id="RHEA:52073"/>
    </physiologicalReaction>
</comment>
<organism evidence="18 19">
    <name type="scientific">Oryctes borbonicus</name>
    <dbReference type="NCBI Taxonomy" id="1629725"/>
    <lineage>
        <taxon>Eukaryota</taxon>
        <taxon>Metazoa</taxon>
        <taxon>Ecdysozoa</taxon>
        <taxon>Arthropoda</taxon>
        <taxon>Hexapoda</taxon>
        <taxon>Insecta</taxon>
        <taxon>Pterygota</taxon>
        <taxon>Neoptera</taxon>
        <taxon>Endopterygota</taxon>
        <taxon>Coleoptera</taxon>
        <taxon>Polyphaga</taxon>
        <taxon>Scarabaeiformia</taxon>
        <taxon>Scarabaeidae</taxon>
        <taxon>Dynastinae</taxon>
        <taxon>Oryctes</taxon>
    </lineage>
</organism>
<keyword evidence="4 17" id="KW-0812">Transmembrane</keyword>
<dbReference type="GO" id="GO:0016020">
    <property type="term" value="C:membrane"/>
    <property type="evidence" value="ECO:0007669"/>
    <property type="project" value="InterPro"/>
</dbReference>
<reference evidence="18 19" key="1">
    <citation type="submission" date="2015-09" db="EMBL/GenBank/DDBJ databases">
        <title>Draft genome of the scarab beetle Oryctes borbonicus.</title>
        <authorList>
            <person name="Meyer J.M."/>
            <person name="Markov G.V."/>
            <person name="Baskaran P."/>
            <person name="Herrmann M."/>
            <person name="Sommer R.J."/>
            <person name="Roedelsperger C."/>
        </authorList>
    </citation>
    <scope>NUCLEOTIDE SEQUENCE [LARGE SCALE GENOMIC DNA]</scope>
    <source>
        <strain evidence="18">OB123</strain>
        <tissue evidence="18">Whole animal</tissue>
    </source>
</reference>
<evidence type="ECO:0000313" key="19">
    <source>
        <dbReference type="Proteomes" id="UP000051574"/>
    </source>
</evidence>
<evidence type="ECO:0000256" key="2">
    <source>
        <dbReference type="ARBA" id="ARBA00004127"/>
    </source>
</evidence>
<evidence type="ECO:0000256" key="17">
    <source>
        <dbReference type="SAM" id="Phobius"/>
    </source>
</evidence>
<dbReference type="OrthoDB" id="1898221at2759"/>
<dbReference type="GO" id="GO:0012505">
    <property type="term" value="C:endomembrane system"/>
    <property type="evidence" value="ECO:0007669"/>
    <property type="project" value="UniProtKB-SubCell"/>
</dbReference>
<dbReference type="Proteomes" id="UP000051574">
    <property type="component" value="Unassembled WGS sequence"/>
</dbReference>
<sequence>MTARAVLYFGVAAHFWYACYYDWNYVNIPPTVHPMGITWGRTNKLKFLTYWDALLQSFFFTIAFLNELLGSTEESPAPKKTSTIRKLKDLLLPCLAFPLSMFVGLTFWGLYFVDRELVFPKAIDPYFPAWLNHVMHTNIMIFVLLEMYMSFRRYPSRSVGLTILSAFMACYLVWLHVIFFKTGIWVYPVLDKLDLIARMVFFICLLGLSVVLYLIG</sequence>
<proteinExistence type="inferred from homology"/>
<evidence type="ECO:0000256" key="14">
    <source>
        <dbReference type="ARBA" id="ARBA00049296"/>
    </source>
</evidence>
<dbReference type="InterPro" id="IPR006838">
    <property type="entry name" value="ADTRP_AIG1"/>
</dbReference>
<comment type="subcellular location">
    <subcellularLocation>
        <location evidence="2">Endomembrane system</location>
        <topology evidence="2">Multi-pass membrane protein</topology>
    </subcellularLocation>
</comment>
<evidence type="ECO:0000256" key="16">
    <source>
        <dbReference type="ARBA" id="ARBA00049428"/>
    </source>
</evidence>
<evidence type="ECO:0000256" key="13">
    <source>
        <dbReference type="ARBA" id="ARBA00049221"/>
    </source>
</evidence>
<dbReference type="Pfam" id="PF04750">
    <property type="entry name" value="Far-17a_AIG1"/>
    <property type="match status" value="1"/>
</dbReference>
<feature type="non-terminal residue" evidence="18">
    <location>
        <position position="216"/>
    </location>
</feature>
<evidence type="ECO:0000256" key="10">
    <source>
        <dbReference type="ARBA" id="ARBA00048680"/>
    </source>
</evidence>
<evidence type="ECO:0000256" key="5">
    <source>
        <dbReference type="ARBA" id="ARBA00022989"/>
    </source>
</evidence>
<comment type="catalytic activity">
    <reaction evidence="15">
        <text>13-(9Z-hexadecenoyloxy)-octadecanoate + H2O = 13-hydroxy-octadecanoate + (9Z)-hexadecenoate + H(+)</text>
        <dbReference type="Rhea" id="RHEA:52076"/>
        <dbReference type="ChEBI" id="CHEBI:15377"/>
        <dbReference type="ChEBI" id="CHEBI:15378"/>
        <dbReference type="ChEBI" id="CHEBI:32372"/>
        <dbReference type="ChEBI" id="CHEBI:136304"/>
        <dbReference type="ChEBI" id="CHEBI:136315"/>
    </reaction>
    <physiologicalReaction direction="left-to-right" evidence="15">
        <dbReference type="Rhea" id="RHEA:52077"/>
    </physiologicalReaction>
</comment>
<comment type="catalytic activity">
    <reaction evidence="11">
        <text>12-(9Z-octadecenoyloxy)-octadecanoate + H2O = 12-hydroxyoctadecanoate + (9Z)-octadecenoate + H(+)</text>
        <dbReference type="Rhea" id="RHEA:52060"/>
        <dbReference type="ChEBI" id="CHEBI:15377"/>
        <dbReference type="ChEBI" id="CHEBI:15378"/>
        <dbReference type="ChEBI" id="CHEBI:30823"/>
        <dbReference type="ChEBI" id="CHEBI:84201"/>
        <dbReference type="ChEBI" id="CHEBI:136302"/>
    </reaction>
    <physiologicalReaction direction="left-to-right" evidence="11">
        <dbReference type="Rhea" id="RHEA:52061"/>
    </physiologicalReaction>
</comment>
<comment type="catalytic activity">
    <reaction evidence="13">
        <text>9-octadecanoyloxy-octadecanoate + H2O = 9-hydroxy-octadecanoate + octadecanoate + H(+)</text>
        <dbReference type="Rhea" id="RHEA:52096"/>
        <dbReference type="ChEBI" id="CHEBI:15377"/>
        <dbReference type="ChEBI" id="CHEBI:15378"/>
        <dbReference type="ChEBI" id="CHEBI:25629"/>
        <dbReference type="ChEBI" id="CHEBI:136286"/>
        <dbReference type="ChEBI" id="CHEBI:136373"/>
    </reaction>
    <physiologicalReaction direction="left-to-right" evidence="13">
        <dbReference type="Rhea" id="RHEA:52097"/>
    </physiologicalReaction>
</comment>
<evidence type="ECO:0000256" key="3">
    <source>
        <dbReference type="ARBA" id="ARBA00009300"/>
    </source>
</evidence>
<protein>
    <submittedName>
        <fullName evidence="18">Uncharacterized protein</fullName>
    </submittedName>
</protein>
<feature type="transmembrane region" description="Helical" evidence="17">
    <location>
        <begin position="161"/>
        <end position="180"/>
    </location>
</feature>
<evidence type="ECO:0000256" key="6">
    <source>
        <dbReference type="ARBA" id="ARBA00023136"/>
    </source>
</evidence>
<evidence type="ECO:0000256" key="12">
    <source>
        <dbReference type="ARBA" id="ARBA00048800"/>
    </source>
</evidence>
<dbReference type="PANTHER" id="PTHR10989:SF16">
    <property type="entry name" value="AT02829P-RELATED"/>
    <property type="match status" value="1"/>
</dbReference>
<dbReference type="AlphaFoldDB" id="A0A0T6BDD8"/>
<dbReference type="PANTHER" id="PTHR10989">
    <property type="entry name" value="ANDROGEN-INDUCED PROTEIN 1-RELATED"/>
    <property type="match status" value="1"/>
</dbReference>
<accession>A0A0T6BDD8</accession>
<evidence type="ECO:0000256" key="7">
    <source>
        <dbReference type="ARBA" id="ARBA00047368"/>
    </source>
</evidence>
<feature type="transmembrane region" description="Helical" evidence="17">
    <location>
        <begin position="90"/>
        <end position="110"/>
    </location>
</feature>
<keyword evidence="5 17" id="KW-1133">Transmembrane helix</keyword>
<evidence type="ECO:0000256" key="4">
    <source>
        <dbReference type="ARBA" id="ARBA00022692"/>
    </source>
</evidence>
<feature type="transmembrane region" description="Helical" evidence="17">
    <location>
        <begin position="195"/>
        <end position="215"/>
    </location>
</feature>
<feature type="transmembrane region" description="Helical" evidence="17">
    <location>
        <begin position="48"/>
        <end position="69"/>
    </location>
</feature>
<evidence type="ECO:0000313" key="18">
    <source>
        <dbReference type="EMBL" id="KRT84935.1"/>
    </source>
</evidence>
<comment type="catalytic activity">
    <reaction evidence="10">
        <text>12-octadecanoyloxy-octadecanoate + H2O = 12-hydroxyoctadecanoate + octadecanoate + H(+)</text>
        <dbReference type="Rhea" id="RHEA:52080"/>
        <dbReference type="ChEBI" id="CHEBI:15377"/>
        <dbReference type="ChEBI" id="CHEBI:15378"/>
        <dbReference type="ChEBI" id="CHEBI:25629"/>
        <dbReference type="ChEBI" id="CHEBI:84201"/>
        <dbReference type="ChEBI" id="CHEBI:136330"/>
    </reaction>
    <physiologicalReaction direction="left-to-right" evidence="10">
        <dbReference type="Rhea" id="RHEA:52081"/>
    </physiologicalReaction>
</comment>
<dbReference type="PROSITE" id="PS51257">
    <property type="entry name" value="PROKAR_LIPOPROTEIN"/>
    <property type="match status" value="1"/>
</dbReference>
<comment type="catalytic activity">
    <reaction evidence="1">
        <text>9-(9Z-hexadecenoyloxy)-octadecanoate + H2O = (9Z)-hexadecenoate + 9-hydroxy-octadecanoate + H(+)</text>
        <dbReference type="Rhea" id="RHEA:52068"/>
        <dbReference type="ChEBI" id="CHEBI:15377"/>
        <dbReference type="ChEBI" id="CHEBI:15378"/>
        <dbReference type="ChEBI" id="CHEBI:32372"/>
        <dbReference type="ChEBI" id="CHEBI:136286"/>
        <dbReference type="ChEBI" id="CHEBI:136309"/>
    </reaction>
    <physiologicalReaction direction="left-to-right" evidence="1">
        <dbReference type="Rhea" id="RHEA:52069"/>
    </physiologicalReaction>
</comment>